<protein>
    <recommendedName>
        <fullName evidence="3">ABC transporter domain-containing protein</fullName>
    </recommendedName>
</protein>
<dbReference type="OMA" id="VRYYMRL"/>
<gene>
    <name evidence="4" type="primary">TBLA0A08720</name>
    <name evidence="4" type="ORF">TBLA_0A08720</name>
</gene>
<feature type="domain" description="ABC transporter" evidence="3">
    <location>
        <begin position="5"/>
        <end position="242"/>
    </location>
</feature>
<dbReference type="GO" id="GO:0016887">
    <property type="term" value="F:ATP hydrolysis activity"/>
    <property type="evidence" value="ECO:0007669"/>
    <property type="project" value="InterPro"/>
</dbReference>
<dbReference type="KEGG" id="tbl:TBLA_0A08720"/>
<dbReference type="SMART" id="SM00382">
    <property type="entry name" value="AAA"/>
    <property type="match status" value="2"/>
</dbReference>
<name>I2GX09_HENB6</name>
<dbReference type="InterPro" id="IPR003439">
    <property type="entry name" value="ABC_transporter-like_ATP-bd"/>
</dbReference>
<dbReference type="Gene3D" id="3.40.50.300">
    <property type="entry name" value="P-loop containing nucleotide triphosphate hydrolases"/>
    <property type="match status" value="2"/>
</dbReference>
<organism evidence="4 5">
    <name type="scientific">Henningerozyma blattae (strain ATCC 34711 / CBS 6284 / DSM 70876 / NBRC 10599 / NRRL Y-10934 / UCD 77-7)</name>
    <name type="common">Yeast</name>
    <name type="synonym">Tetrapisispora blattae</name>
    <dbReference type="NCBI Taxonomy" id="1071380"/>
    <lineage>
        <taxon>Eukaryota</taxon>
        <taxon>Fungi</taxon>
        <taxon>Dikarya</taxon>
        <taxon>Ascomycota</taxon>
        <taxon>Saccharomycotina</taxon>
        <taxon>Saccharomycetes</taxon>
        <taxon>Saccharomycetales</taxon>
        <taxon>Saccharomycetaceae</taxon>
        <taxon>Henningerozyma</taxon>
    </lineage>
</organism>
<dbReference type="InParanoid" id="I2GX09"/>
<feature type="domain" description="ABC transporter" evidence="3">
    <location>
        <begin position="272"/>
        <end position="491"/>
    </location>
</feature>
<dbReference type="eggNOG" id="KOG0927">
    <property type="taxonomic scope" value="Eukaryota"/>
</dbReference>
<sequence length="494" mass="56481">MSSIISIKNALFKPSLAKNIPAVYPKAIGLNIKSNETWACYGSGKTTMLKILSNKFYIPYPMASETFRYGAGIKNVKLFQFNSNIPINECLSTRYEHFKDSYFDQTCKQYISNPTGNNSRLYESIVDAFQIEELLDRWVMGLSNGQMRRARMAKVLLSKPDVLLIDEPFLGLDPATIKKVSKFFQEYSSKNNQLIIGMREQDELPEWISHVIGVEEDKGVIFHGSIQECYKQFHQLRDDMKKNELPTIELFNQEYHKKMQNCQRKEVPIFEMRNMTVSYSDSKVPVFENMNLKIHEGEKWHIQGANGTGKSTLLSLITADHPKSWNSHIWQDGQPRKSGRCNYFDINADIAMSSPELHAIYLQRGKEYSIEETLSSGLHDNSSNNFAPMWNKLDKLQQERITKIISELRLLSSTTKFGMLSTSEQKVILLARALLKNPRILILDEALSGMHSVHRDWALRQLAAWPGTMLAVAHCPEETPSCTHQIDLGIAKSN</sequence>
<accession>I2GX09</accession>
<dbReference type="HOGENOM" id="CLU_000604_45_3_1"/>
<dbReference type="OrthoDB" id="10255969at2759"/>
<keyword evidence="1" id="KW-0547">Nucleotide-binding</keyword>
<dbReference type="GO" id="GO:0005524">
    <property type="term" value="F:ATP binding"/>
    <property type="evidence" value="ECO:0007669"/>
    <property type="project" value="UniProtKB-KW"/>
</dbReference>
<proteinExistence type="predicted"/>
<dbReference type="InterPro" id="IPR003593">
    <property type="entry name" value="AAA+_ATPase"/>
</dbReference>
<dbReference type="SUPFAM" id="SSF52540">
    <property type="entry name" value="P-loop containing nucleoside triphosphate hydrolases"/>
    <property type="match status" value="2"/>
</dbReference>
<evidence type="ECO:0000256" key="2">
    <source>
        <dbReference type="ARBA" id="ARBA00022840"/>
    </source>
</evidence>
<dbReference type="PROSITE" id="PS50893">
    <property type="entry name" value="ABC_TRANSPORTER_2"/>
    <property type="match status" value="2"/>
</dbReference>
<dbReference type="PANTHER" id="PTHR43514">
    <property type="entry name" value="ABC TRANSPORTER I FAMILY MEMBER 10"/>
    <property type="match status" value="1"/>
</dbReference>
<evidence type="ECO:0000259" key="3">
    <source>
        <dbReference type="PROSITE" id="PS50893"/>
    </source>
</evidence>
<dbReference type="GeneID" id="14493604"/>
<keyword evidence="2" id="KW-0067">ATP-binding</keyword>
<evidence type="ECO:0000256" key="1">
    <source>
        <dbReference type="ARBA" id="ARBA00022741"/>
    </source>
</evidence>
<dbReference type="EMBL" id="HE806316">
    <property type="protein sequence ID" value="CCH58661.1"/>
    <property type="molecule type" value="Genomic_DNA"/>
</dbReference>
<reference evidence="4 5" key="1">
    <citation type="journal article" date="2011" name="Proc. Natl. Acad. Sci. U.S.A.">
        <title>Evolutionary erosion of yeast sex chromosomes by mating-type switching accidents.</title>
        <authorList>
            <person name="Gordon J.L."/>
            <person name="Armisen D."/>
            <person name="Proux-Wera E."/>
            <person name="Oheigeartaigh S.S."/>
            <person name="Byrne K.P."/>
            <person name="Wolfe K.H."/>
        </authorList>
    </citation>
    <scope>NUCLEOTIDE SEQUENCE [LARGE SCALE GENOMIC DNA]</scope>
    <source>
        <strain evidence="5">ATCC 34711 / CBS 6284 / DSM 70876 / NBRC 10599 / NRRL Y-10934 / UCD 77-7</strain>
    </source>
</reference>
<dbReference type="PANTHER" id="PTHR43514:SF4">
    <property type="entry name" value="ABC TRANSPORTER I FAMILY MEMBER 10"/>
    <property type="match status" value="1"/>
</dbReference>
<evidence type="ECO:0000313" key="4">
    <source>
        <dbReference type="EMBL" id="CCH58661.1"/>
    </source>
</evidence>
<keyword evidence="5" id="KW-1185">Reference proteome</keyword>
<dbReference type="Pfam" id="PF00005">
    <property type="entry name" value="ABC_tran"/>
    <property type="match status" value="2"/>
</dbReference>
<dbReference type="STRING" id="1071380.I2GX09"/>
<dbReference type="InterPro" id="IPR027417">
    <property type="entry name" value="P-loop_NTPase"/>
</dbReference>
<dbReference type="FunCoup" id="I2GX09">
    <property type="interactions" value="56"/>
</dbReference>
<dbReference type="InterPro" id="IPR050334">
    <property type="entry name" value="Molybdenum_import_ModC"/>
</dbReference>
<dbReference type="AlphaFoldDB" id="I2GX09"/>
<evidence type="ECO:0000313" key="5">
    <source>
        <dbReference type="Proteomes" id="UP000002866"/>
    </source>
</evidence>
<dbReference type="Proteomes" id="UP000002866">
    <property type="component" value="Chromosome 1"/>
</dbReference>
<dbReference type="RefSeq" id="XP_004178180.1">
    <property type="nucleotide sequence ID" value="XM_004178132.1"/>
</dbReference>